<accession>A0A9R0JCN6</accession>
<evidence type="ECO:0000256" key="15">
    <source>
        <dbReference type="RuleBase" id="RU004335"/>
    </source>
</evidence>
<keyword evidence="5" id="KW-1003">Cell membrane</keyword>
<feature type="signal peptide" evidence="18">
    <location>
        <begin position="1"/>
        <end position="24"/>
    </location>
</feature>
<evidence type="ECO:0000256" key="13">
    <source>
        <dbReference type="ARBA" id="ARBA00023288"/>
    </source>
</evidence>
<dbReference type="PANTHER" id="PTHR32227">
    <property type="entry name" value="GLUCAN ENDO-1,3-BETA-GLUCOSIDASE BG1-RELATED-RELATED"/>
    <property type="match status" value="1"/>
</dbReference>
<dbReference type="InterPro" id="IPR012946">
    <property type="entry name" value="X8"/>
</dbReference>
<evidence type="ECO:0000256" key="7">
    <source>
        <dbReference type="ARBA" id="ARBA00022729"/>
    </source>
</evidence>
<keyword evidence="12" id="KW-0325">Glycoprotein</keyword>
<dbReference type="Pfam" id="PF00332">
    <property type="entry name" value="Glyco_hydro_17"/>
    <property type="match status" value="1"/>
</dbReference>
<keyword evidence="17" id="KW-0812">Transmembrane</keyword>
<evidence type="ECO:0000313" key="21">
    <source>
        <dbReference type="RefSeq" id="XP_021865386.1"/>
    </source>
</evidence>
<keyword evidence="13" id="KW-0449">Lipoprotein</keyword>
<dbReference type="AlphaFoldDB" id="A0A9R0JCN6"/>
<dbReference type="GO" id="GO:0005975">
    <property type="term" value="P:carbohydrate metabolic process"/>
    <property type="evidence" value="ECO:0007669"/>
    <property type="project" value="InterPro"/>
</dbReference>
<dbReference type="FunFam" id="1.20.58.1040:FF:000002">
    <property type="entry name" value="Glucan endo-1,3-beta-glucosidase 8"/>
    <property type="match status" value="1"/>
</dbReference>
<dbReference type="Proteomes" id="UP000813463">
    <property type="component" value="Chromosome 3"/>
</dbReference>
<keyword evidence="6" id="KW-0336">GPI-anchor</keyword>
<keyword evidence="17" id="KW-1133">Transmembrane helix</keyword>
<evidence type="ECO:0000256" key="16">
    <source>
        <dbReference type="RuleBase" id="RU004336"/>
    </source>
</evidence>
<evidence type="ECO:0000256" key="12">
    <source>
        <dbReference type="ARBA" id="ARBA00023180"/>
    </source>
</evidence>
<dbReference type="OrthoDB" id="408788at2759"/>
<keyword evidence="11" id="KW-1015">Disulfide bond</keyword>
<evidence type="ECO:0000256" key="2">
    <source>
        <dbReference type="ARBA" id="ARBA00004609"/>
    </source>
</evidence>
<keyword evidence="7 18" id="KW-0732">Signal</keyword>
<evidence type="ECO:0000256" key="11">
    <source>
        <dbReference type="ARBA" id="ARBA00023157"/>
    </source>
</evidence>
<evidence type="ECO:0000256" key="14">
    <source>
        <dbReference type="ARBA" id="ARBA00023295"/>
    </source>
</evidence>
<dbReference type="RefSeq" id="XP_021865386.1">
    <property type="nucleotide sequence ID" value="XM_022009694.2"/>
</dbReference>
<keyword evidence="20" id="KW-1185">Reference proteome</keyword>
<dbReference type="InterPro" id="IPR017853">
    <property type="entry name" value="GH"/>
</dbReference>
<dbReference type="Gene3D" id="3.20.20.80">
    <property type="entry name" value="Glycosidases"/>
    <property type="match status" value="1"/>
</dbReference>
<keyword evidence="14 16" id="KW-0326">Glycosidase</keyword>
<evidence type="ECO:0000256" key="18">
    <source>
        <dbReference type="SAM" id="SignalP"/>
    </source>
</evidence>
<dbReference type="PROSITE" id="PS00587">
    <property type="entry name" value="GLYCOSYL_HYDROL_F17"/>
    <property type="match status" value="1"/>
</dbReference>
<dbReference type="InterPro" id="IPR000490">
    <property type="entry name" value="Glyco_hydro_17"/>
</dbReference>
<evidence type="ECO:0000256" key="4">
    <source>
        <dbReference type="ARBA" id="ARBA00012780"/>
    </source>
</evidence>
<proteinExistence type="inferred from homology"/>
<keyword evidence="9" id="KW-0611">Plant defense</keyword>
<feature type="domain" description="X8" evidence="19">
    <location>
        <begin position="372"/>
        <end position="455"/>
    </location>
</feature>
<dbReference type="GeneID" id="110804126"/>
<reference evidence="20" key="1">
    <citation type="journal article" date="2021" name="Nat. Commun.">
        <title>Genomic analyses provide insights into spinach domestication and the genetic basis of agronomic traits.</title>
        <authorList>
            <person name="Cai X."/>
            <person name="Sun X."/>
            <person name="Xu C."/>
            <person name="Sun H."/>
            <person name="Wang X."/>
            <person name="Ge C."/>
            <person name="Zhang Z."/>
            <person name="Wang Q."/>
            <person name="Fei Z."/>
            <person name="Jiao C."/>
            <person name="Wang Q."/>
        </authorList>
    </citation>
    <scope>NUCLEOTIDE SEQUENCE [LARGE SCALE GENOMIC DNA]</scope>
    <source>
        <strain evidence="20">cv. Varoflay</strain>
    </source>
</reference>
<evidence type="ECO:0000256" key="8">
    <source>
        <dbReference type="ARBA" id="ARBA00022801"/>
    </source>
</evidence>
<dbReference type="SUPFAM" id="SSF51445">
    <property type="entry name" value="(Trans)glycosidases"/>
    <property type="match status" value="1"/>
</dbReference>
<dbReference type="GO" id="GO:0006952">
    <property type="term" value="P:defense response"/>
    <property type="evidence" value="ECO:0007669"/>
    <property type="project" value="UniProtKB-KW"/>
</dbReference>
<evidence type="ECO:0000256" key="3">
    <source>
        <dbReference type="ARBA" id="ARBA00008773"/>
    </source>
</evidence>
<evidence type="ECO:0000313" key="20">
    <source>
        <dbReference type="Proteomes" id="UP000813463"/>
    </source>
</evidence>
<comment type="subcellular location">
    <subcellularLocation>
        <location evidence="2">Cell membrane</location>
        <topology evidence="2">Lipid-anchor</topology>
        <topology evidence="2">GPI-anchor</topology>
    </subcellularLocation>
</comment>
<keyword evidence="8 16" id="KW-0378">Hydrolase</keyword>
<dbReference type="Pfam" id="PF07983">
    <property type="entry name" value="X8"/>
    <property type="match status" value="1"/>
</dbReference>
<evidence type="ECO:0000256" key="5">
    <source>
        <dbReference type="ARBA" id="ARBA00022475"/>
    </source>
</evidence>
<evidence type="ECO:0000256" key="1">
    <source>
        <dbReference type="ARBA" id="ARBA00000382"/>
    </source>
</evidence>
<dbReference type="FunFam" id="3.20.20.80:FF:000008">
    <property type="entry name" value="Glucan endo-1,3-beta-glucosidase 5"/>
    <property type="match status" value="1"/>
</dbReference>
<protein>
    <recommendedName>
        <fullName evidence="4">glucan endo-1,3-beta-D-glucosidase</fullName>
        <ecNumber evidence="4">3.2.1.39</ecNumber>
    </recommendedName>
</protein>
<dbReference type="GO" id="GO:0098552">
    <property type="term" value="C:side of membrane"/>
    <property type="evidence" value="ECO:0007669"/>
    <property type="project" value="UniProtKB-KW"/>
</dbReference>
<sequence>MARAIVQWLWTLFMVMGLVGMGNCGNSNNNNNDIGVNWGNMASQPLPPTNVVGMLKDNGIQKVKLFDADSSTLNALAGTGIEVMVAIPNDMLSRMNKFKYAKDWVKKNVTKHLYNGGVNIRYVAVGNEPLLASYNDSFKQTTLPALENIVKALEEAGHGDIKASVPLNADVYESSSTVPSGGDFRGDVKDLMLDIVGFLKEKGAPFIVNIYPFLSLYQNPNFPEEFAFFDGNGKSINDNSHTYNNVFDANFDTLVWALKKNGYGDLKIVVGEIGWPTDGHIKANTKYAKKFYNGLLKKLASNKGTPMRSGQLEVFLFGLLDENTKSIDPGDFERHWGIFRYDGQPKFSMDLNGKDNSKTLVGAKGVQYMESKWCVFNKDAKNQDNISASVDYACSMSDCTSLGYGSSCNDLDVNGNISYAYNMYFQFNEQSVEACDFDGLATITSNNASQPGCLFPIEIVSAAFRLTIVPIQLLLLFSFTLVLLVLL</sequence>
<dbReference type="EC" id="3.2.1.39" evidence="4"/>
<evidence type="ECO:0000256" key="10">
    <source>
        <dbReference type="ARBA" id="ARBA00023136"/>
    </source>
</evidence>
<organism evidence="20 21">
    <name type="scientific">Spinacia oleracea</name>
    <name type="common">Spinach</name>
    <dbReference type="NCBI Taxonomy" id="3562"/>
    <lineage>
        <taxon>Eukaryota</taxon>
        <taxon>Viridiplantae</taxon>
        <taxon>Streptophyta</taxon>
        <taxon>Embryophyta</taxon>
        <taxon>Tracheophyta</taxon>
        <taxon>Spermatophyta</taxon>
        <taxon>Magnoliopsida</taxon>
        <taxon>eudicotyledons</taxon>
        <taxon>Gunneridae</taxon>
        <taxon>Pentapetalae</taxon>
        <taxon>Caryophyllales</taxon>
        <taxon>Chenopodiaceae</taxon>
        <taxon>Chenopodioideae</taxon>
        <taxon>Anserineae</taxon>
        <taxon>Spinacia</taxon>
    </lineage>
</organism>
<feature type="chain" id="PRO_5040437909" description="glucan endo-1,3-beta-D-glucosidase" evidence="18">
    <location>
        <begin position="25"/>
        <end position="487"/>
    </location>
</feature>
<evidence type="ECO:0000256" key="6">
    <source>
        <dbReference type="ARBA" id="ARBA00022622"/>
    </source>
</evidence>
<keyword evidence="10 17" id="KW-0472">Membrane</keyword>
<evidence type="ECO:0000256" key="9">
    <source>
        <dbReference type="ARBA" id="ARBA00022821"/>
    </source>
</evidence>
<dbReference type="Gene3D" id="1.20.58.1040">
    <property type="match status" value="1"/>
</dbReference>
<evidence type="ECO:0000259" key="19">
    <source>
        <dbReference type="SMART" id="SM00768"/>
    </source>
</evidence>
<dbReference type="InterPro" id="IPR044965">
    <property type="entry name" value="Glyco_hydro_17_plant"/>
</dbReference>
<dbReference type="GO" id="GO:0005886">
    <property type="term" value="C:plasma membrane"/>
    <property type="evidence" value="ECO:0000318"/>
    <property type="project" value="GO_Central"/>
</dbReference>
<evidence type="ECO:0000256" key="17">
    <source>
        <dbReference type="SAM" id="Phobius"/>
    </source>
</evidence>
<comment type="catalytic activity">
    <reaction evidence="1">
        <text>Hydrolysis of (1-&gt;3)-beta-D-glucosidic linkages in (1-&gt;3)-beta-D-glucans.</text>
        <dbReference type="EC" id="3.2.1.39"/>
    </reaction>
</comment>
<comment type="similarity">
    <text evidence="3 15">Belongs to the glycosyl hydrolase 17 family.</text>
</comment>
<dbReference type="KEGG" id="soe:110804126"/>
<dbReference type="GO" id="GO:0042973">
    <property type="term" value="F:glucan endo-1,3-beta-D-glucosidase activity"/>
    <property type="evidence" value="ECO:0007669"/>
    <property type="project" value="UniProtKB-EC"/>
</dbReference>
<reference evidence="21" key="2">
    <citation type="submission" date="2025-08" db="UniProtKB">
        <authorList>
            <consortium name="RefSeq"/>
        </authorList>
    </citation>
    <scope>IDENTIFICATION</scope>
    <source>
        <tissue evidence="21">Leaf</tissue>
    </source>
</reference>
<name>A0A9R0JCN6_SPIOL</name>
<gene>
    <name evidence="21" type="primary">LOC110804126</name>
</gene>
<feature type="transmembrane region" description="Helical" evidence="17">
    <location>
        <begin position="463"/>
        <end position="486"/>
    </location>
</feature>
<dbReference type="SMART" id="SM00768">
    <property type="entry name" value="X8"/>
    <property type="match status" value="1"/>
</dbReference>